<evidence type="ECO:0000313" key="2">
    <source>
        <dbReference type="Proteomes" id="UP000746612"/>
    </source>
</evidence>
<dbReference type="EMBL" id="CAJPIJ010000158">
    <property type="protein sequence ID" value="CAG1994555.1"/>
    <property type="molecule type" value="Genomic_DNA"/>
</dbReference>
<protein>
    <submittedName>
        <fullName evidence="1">Uncharacterized protein</fullName>
    </submittedName>
</protein>
<dbReference type="Gene3D" id="2.60.120.200">
    <property type="match status" value="1"/>
</dbReference>
<sequence length="292" mass="32911">FLYFLNIIIMLSSWFIVYTYLLAIAAATSAPNYSGYKRVWQQGFEGRANTFPSTSTWHIIQRQKNFNNEVQAYVKSTSNLRKTGKNSLQLIPRNSNGRWTSARIESKYTLTPKAGKVTRVEAKLKLGGNSARSKQGIWPAFWLLGESIRRGVQWPACGEIDILENINGEKIGYGAVHCDKTPGGICNEPGGIASNIDLPDSNFHVWRVQFNRRSSNYRSQTITWYRDGRVFHRVTGAQIGNPNTWKTLCQSPLFIIFNVAVGGDWPGWPNSNTKDGIGNHMEIAYVAHYVSK</sequence>
<gene>
    <name evidence="1" type="ORF">MDCFG202_LOCUS389474</name>
</gene>
<dbReference type="SUPFAM" id="SSF49899">
    <property type="entry name" value="Concanavalin A-like lectins/glucanases"/>
    <property type="match status" value="1"/>
</dbReference>
<evidence type="ECO:0000313" key="1">
    <source>
        <dbReference type="EMBL" id="CAG1994555.1"/>
    </source>
</evidence>
<comment type="caution">
    <text evidence="1">The sequence shown here is derived from an EMBL/GenBank/DDBJ whole genome shotgun (WGS) entry which is preliminary data.</text>
</comment>
<dbReference type="Pfam" id="PF26113">
    <property type="entry name" value="GH16_XgeA"/>
    <property type="match status" value="1"/>
</dbReference>
<dbReference type="CDD" id="cd02182">
    <property type="entry name" value="GH16_Strep_laminarinase_like"/>
    <property type="match status" value="1"/>
</dbReference>
<dbReference type="PROSITE" id="PS51762">
    <property type="entry name" value="GH16_2"/>
    <property type="match status" value="1"/>
</dbReference>
<dbReference type="PANTHER" id="PTHR10963:SF60">
    <property type="entry name" value="GRAM-NEGATIVE BACTERIA-BINDING PROTEIN 1-RELATED"/>
    <property type="match status" value="1"/>
</dbReference>
<dbReference type="InterPro" id="IPR000757">
    <property type="entry name" value="Beta-glucanase-like"/>
</dbReference>
<dbReference type="PANTHER" id="PTHR10963">
    <property type="entry name" value="GLYCOSYL HYDROLASE-RELATED"/>
    <property type="match status" value="1"/>
</dbReference>
<dbReference type="GO" id="GO:0005975">
    <property type="term" value="P:carbohydrate metabolic process"/>
    <property type="evidence" value="ECO:0007669"/>
    <property type="project" value="InterPro"/>
</dbReference>
<proteinExistence type="predicted"/>
<organism evidence="1 2">
    <name type="scientific">Gibberella zeae</name>
    <name type="common">Wheat head blight fungus</name>
    <name type="synonym">Fusarium graminearum</name>
    <dbReference type="NCBI Taxonomy" id="5518"/>
    <lineage>
        <taxon>Eukaryota</taxon>
        <taxon>Fungi</taxon>
        <taxon>Dikarya</taxon>
        <taxon>Ascomycota</taxon>
        <taxon>Pezizomycotina</taxon>
        <taxon>Sordariomycetes</taxon>
        <taxon>Hypocreomycetidae</taxon>
        <taxon>Hypocreales</taxon>
        <taxon>Nectriaceae</taxon>
        <taxon>Fusarium</taxon>
    </lineage>
</organism>
<reference evidence="1" key="1">
    <citation type="submission" date="2021-03" db="EMBL/GenBank/DDBJ databases">
        <authorList>
            <person name="Alouane T."/>
            <person name="Langin T."/>
            <person name="Bonhomme L."/>
        </authorList>
    </citation>
    <scope>NUCLEOTIDE SEQUENCE</scope>
    <source>
        <strain evidence="1">MDC_Fg202</strain>
    </source>
</reference>
<accession>A0A8H3KH89</accession>
<dbReference type="GO" id="GO:0004553">
    <property type="term" value="F:hydrolase activity, hydrolyzing O-glycosyl compounds"/>
    <property type="evidence" value="ECO:0007669"/>
    <property type="project" value="InterPro"/>
</dbReference>
<name>A0A8H3KH89_GIBZA</name>
<dbReference type="Proteomes" id="UP000746612">
    <property type="component" value="Unassembled WGS sequence"/>
</dbReference>
<dbReference type="AlphaFoldDB" id="A0A8H3KH89"/>
<feature type="non-terminal residue" evidence="1">
    <location>
        <position position="1"/>
    </location>
</feature>
<dbReference type="InterPro" id="IPR050546">
    <property type="entry name" value="Glycosyl_Hydrlase_16"/>
</dbReference>
<dbReference type="InterPro" id="IPR013320">
    <property type="entry name" value="ConA-like_dom_sf"/>
</dbReference>